<dbReference type="Gene3D" id="2.60.40.60">
    <property type="entry name" value="Cadherins"/>
    <property type="match status" value="6"/>
</dbReference>
<feature type="region of interest" description="Disordered" evidence="10">
    <location>
        <begin position="739"/>
        <end position="760"/>
    </location>
</feature>
<dbReference type="CDD" id="cd11304">
    <property type="entry name" value="Cadherin_repeat"/>
    <property type="match status" value="6"/>
</dbReference>
<evidence type="ECO:0000256" key="11">
    <source>
        <dbReference type="SAM" id="Phobius"/>
    </source>
</evidence>
<name>A0AAE0S3G2_9BIVA</name>
<evidence type="ECO:0000313" key="14">
    <source>
        <dbReference type="Proteomes" id="UP001195483"/>
    </source>
</evidence>
<feature type="domain" description="Cadherin" evidence="12">
    <location>
        <begin position="425"/>
        <end position="535"/>
    </location>
</feature>
<evidence type="ECO:0000256" key="8">
    <source>
        <dbReference type="ARBA" id="ARBA00023180"/>
    </source>
</evidence>
<keyword evidence="4 9" id="KW-0106">Calcium</keyword>
<comment type="subcellular location">
    <subcellularLocation>
        <location evidence="1">Membrane</location>
        <topology evidence="1">Single-pass membrane protein</topology>
    </subcellularLocation>
</comment>
<dbReference type="PRINTS" id="PR00205">
    <property type="entry name" value="CADHERIN"/>
</dbReference>
<evidence type="ECO:0000256" key="4">
    <source>
        <dbReference type="ARBA" id="ARBA00022837"/>
    </source>
</evidence>
<evidence type="ECO:0000259" key="12">
    <source>
        <dbReference type="PROSITE" id="PS50268"/>
    </source>
</evidence>
<dbReference type="InterPro" id="IPR002126">
    <property type="entry name" value="Cadherin-like_dom"/>
</dbReference>
<dbReference type="GO" id="GO:0005886">
    <property type="term" value="C:plasma membrane"/>
    <property type="evidence" value="ECO:0007669"/>
    <property type="project" value="TreeGrafter"/>
</dbReference>
<evidence type="ECO:0000256" key="2">
    <source>
        <dbReference type="ARBA" id="ARBA00022692"/>
    </source>
</evidence>
<evidence type="ECO:0000256" key="5">
    <source>
        <dbReference type="ARBA" id="ARBA00022889"/>
    </source>
</evidence>
<proteinExistence type="predicted"/>
<keyword evidence="14" id="KW-1185">Reference proteome</keyword>
<dbReference type="PANTHER" id="PTHR24028:SF328">
    <property type="entry name" value="CADHERIN-3"/>
    <property type="match status" value="1"/>
</dbReference>
<dbReference type="InterPro" id="IPR015919">
    <property type="entry name" value="Cadherin-like_sf"/>
</dbReference>
<reference evidence="13" key="1">
    <citation type="journal article" date="2021" name="Genome Biol. Evol.">
        <title>A High-Quality Reference Genome for a Parasitic Bivalve with Doubly Uniparental Inheritance (Bivalvia: Unionida).</title>
        <authorList>
            <person name="Smith C.H."/>
        </authorList>
    </citation>
    <scope>NUCLEOTIDE SEQUENCE</scope>
    <source>
        <strain evidence="13">CHS0354</strain>
    </source>
</reference>
<feature type="transmembrane region" description="Helical" evidence="11">
    <location>
        <begin position="698"/>
        <end position="718"/>
    </location>
</feature>
<organism evidence="13 14">
    <name type="scientific">Potamilus streckersoni</name>
    <dbReference type="NCBI Taxonomy" id="2493646"/>
    <lineage>
        <taxon>Eukaryota</taxon>
        <taxon>Metazoa</taxon>
        <taxon>Spiralia</taxon>
        <taxon>Lophotrochozoa</taxon>
        <taxon>Mollusca</taxon>
        <taxon>Bivalvia</taxon>
        <taxon>Autobranchia</taxon>
        <taxon>Heteroconchia</taxon>
        <taxon>Palaeoheterodonta</taxon>
        <taxon>Unionida</taxon>
        <taxon>Unionoidea</taxon>
        <taxon>Unionidae</taxon>
        <taxon>Ambleminae</taxon>
        <taxon>Lampsilini</taxon>
        <taxon>Potamilus</taxon>
    </lineage>
</organism>
<feature type="transmembrane region" description="Helical" evidence="11">
    <location>
        <begin position="642"/>
        <end position="662"/>
    </location>
</feature>
<dbReference type="FunFam" id="2.60.40.60:FF:000116">
    <property type="entry name" value="Dachsous cadherin-related 2"/>
    <property type="match status" value="1"/>
</dbReference>
<dbReference type="SMART" id="SM00112">
    <property type="entry name" value="CA"/>
    <property type="match status" value="5"/>
</dbReference>
<sequence>MPRGPGLGFRVSVDNLWAMSPNNQVFYYFTSSDGRFQLDSVTGIISVRRNLYTETQNNFTYSIYAEDGGSPPKRSVTIQLTIALLRNNFAPYFINEPYTVDITNTMTPLISLVQVTARDDDISAPYNTLTYSLIGDDNAPNLFQINQQGQISIRSGSTVNIDSVTYYRVRVQAADGGIPSKTAVTVVFLNITRNRFSPSFQSPNYNTLIPVTQALGVRIIQVQATDSDSAAPYNSLQYSLLGSVRALNYFQIDVGTGVISLYNPVYNDPDALTGYMLTVAVKDLGSPSRAGTNSATVLVSVYGNDNPPVFINQPYFTSIDRNTASNSEISRVTVTDADTIDPFNRITLRAIGDDNTLSLFGFSQQGNNGIITTKNINDIIQDGRTRYVMRVEARDGDSLIGYGVRSTTATVQINVQRNLNGPVFSHGSLTLTISENAAPGLFIADVNATDADVTSPENVIAYTITGLSGASNNFFINADTGVVTLKASVRNNTASGYTVQVQAADGGTPQRVATTVIDVTITRVTEILSFLSPIYRTTIAETITVSQSVITVNAAPGPGIAYRIVGTSDGPDYFGINPTTGFISVIKDLQSDRNKKTLQTFAVVLGNYLLAIVRSHHLLAVVIGHLLAVVMDHLLAVFMGHLLSVVMGHLLPIVMGHLLAVAMDHLLAVVKGHLLAVVMGHLLAVVMGHLLAVVMGHLLAVVMGHLLAVAMGHLLAVVKGHLLAVAMGRLLAVVKGSPASSCNGSPASSCNGSLASSCNG</sequence>
<evidence type="ECO:0000256" key="9">
    <source>
        <dbReference type="PROSITE-ProRule" id="PRU00043"/>
    </source>
</evidence>
<keyword evidence="7 11" id="KW-0472">Membrane</keyword>
<dbReference type="Pfam" id="PF00028">
    <property type="entry name" value="Cadherin"/>
    <property type="match status" value="4"/>
</dbReference>
<evidence type="ECO:0000313" key="13">
    <source>
        <dbReference type="EMBL" id="KAK3584484.1"/>
    </source>
</evidence>
<feature type="transmembrane region" description="Helical" evidence="11">
    <location>
        <begin position="674"/>
        <end position="692"/>
    </location>
</feature>
<feature type="domain" description="Cadherin" evidence="12">
    <location>
        <begin position="201"/>
        <end position="310"/>
    </location>
</feature>
<evidence type="ECO:0000256" key="7">
    <source>
        <dbReference type="ARBA" id="ARBA00023136"/>
    </source>
</evidence>
<evidence type="ECO:0000256" key="3">
    <source>
        <dbReference type="ARBA" id="ARBA00022737"/>
    </source>
</evidence>
<comment type="caution">
    <text evidence="13">The sequence shown here is derived from an EMBL/GenBank/DDBJ whole genome shotgun (WGS) entry which is preliminary data.</text>
</comment>
<dbReference type="SUPFAM" id="SSF49313">
    <property type="entry name" value="Cadherin-like"/>
    <property type="match status" value="6"/>
</dbReference>
<dbReference type="PANTHER" id="PTHR24028">
    <property type="entry name" value="CADHERIN-87A"/>
    <property type="match status" value="1"/>
</dbReference>
<evidence type="ECO:0000256" key="10">
    <source>
        <dbReference type="SAM" id="MobiDB-lite"/>
    </source>
</evidence>
<reference evidence="13" key="3">
    <citation type="submission" date="2023-05" db="EMBL/GenBank/DDBJ databases">
        <authorList>
            <person name="Smith C.H."/>
        </authorList>
    </citation>
    <scope>NUCLEOTIDE SEQUENCE</scope>
    <source>
        <strain evidence="13">CHS0354</strain>
        <tissue evidence="13">Mantle</tissue>
    </source>
</reference>
<dbReference type="GO" id="GO:0005509">
    <property type="term" value="F:calcium ion binding"/>
    <property type="evidence" value="ECO:0007669"/>
    <property type="project" value="UniProtKB-UniRule"/>
</dbReference>
<keyword evidence="6 11" id="KW-1133">Transmembrane helix</keyword>
<protein>
    <recommendedName>
        <fullName evidence="12">Cadherin domain-containing protein</fullName>
    </recommendedName>
</protein>
<dbReference type="PROSITE" id="PS50268">
    <property type="entry name" value="CADHERIN_2"/>
    <property type="match status" value="5"/>
</dbReference>
<feature type="domain" description="Cadherin" evidence="12">
    <location>
        <begin position="94"/>
        <end position="200"/>
    </location>
</feature>
<evidence type="ECO:0000256" key="1">
    <source>
        <dbReference type="ARBA" id="ARBA00004167"/>
    </source>
</evidence>
<keyword evidence="5" id="KW-0130">Cell adhesion</keyword>
<reference evidence="13" key="2">
    <citation type="journal article" date="2021" name="Genome Biol. Evol.">
        <title>Developing a high-quality reference genome for a parasitic bivalve with doubly uniparental inheritance (Bivalvia: Unionida).</title>
        <authorList>
            <person name="Smith C.H."/>
        </authorList>
    </citation>
    <scope>NUCLEOTIDE SEQUENCE</scope>
    <source>
        <strain evidence="13">CHS0354</strain>
        <tissue evidence="13">Mantle</tissue>
    </source>
</reference>
<dbReference type="InterPro" id="IPR050174">
    <property type="entry name" value="Protocadherin/Cadherin-CA"/>
</dbReference>
<dbReference type="EMBL" id="JAEAOA010001118">
    <property type="protein sequence ID" value="KAK3584484.1"/>
    <property type="molecule type" value="Genomic_DNA"/>
</dbReference>
<gene>
    <name evidence="13" type="ORF">CHS0354_018069</name>
</gene>
<feature type="domain" description="Cadherin" evidence="12">
    <location>
        <begin position="311"/>
        <end position="424"/>
    </location>
</feature>
<dbReference type="Proteomes" id="UP001195483">
    <property type="component" value="Unassembled WGS sequence"/>
</dbReference>
<keyword evidence="2 11" id="KW-0812">Transmembrane</keyword>
<feature type="domain" description="Cadherin" evidence="12">
    <location>
        <begin position="14"/>
        <end position="93"/>
    </location>
</feature>
<dbReference type="GO" id="GO:0007156">
    <property type="term" value="P:homophilic cell adhesion via plasma membrane adhesion molecules"/>
    <property type="evidence" value="ECO:0007669"/>
    <property type="project" value="InterPro"/>
</dbReference>
<keyword evidence="8" id="KW-0325">Glycoprotein</keyword>
<evidence type="ECO:0000256" key="6">
    <source>
        <dbReference type="ARBA" id="ARBA00022989"/>
    </source>
</evidence>
<keyword evidence="3" id="KW-0677">Repeat</keyword>
<dbReference type="AlphaFoldDB" id="A0AAE0S3G2"/>
<accession>A0AAE0S3G2</accession>